<dbReference type="Pfam" id="PF10118">
    <property type="entry name" value="Metal_hydrol"/>
    <property type="match status" value="1"/>
</dbReference>
<dbReference type="RefSeq" id="WP_087463401.1">
    <property type="nucleotide sequence ID" value="NZ_CP021425.1"/>
</dbReference>
<dbReference type="AlphaFoldDB" id="A0A1Y0IGJ6"/>
<gene>
    <name evidence="1" type="ORF">OLMES_4650</name>
</gene>
<keyword evidence="2" id="KW-1185">Reference proteome</keyword>
<dbReference type="PIRSF" id="PIRSF007580">
    <property type="entry name" value="UCP07580"/>
    <property type="match status" value="1"/>
</dbReference>
<dbReference type="InterPro" id="IPR016516">
    <property type="entry name" value="UCP07580"/>
</dbReference>
<sequence length="284" mass="33223">MTANQTPADVHVHPRHLKFELHDELATLWHGNDVFKTAFFNAMSLQFPDGEHLFIKSVRDFRDEINDPELLKNIKGFIGQEGIHSREHAKYNEALRQRGYDIDYMEKRFQKHMAFVGGLNRDRRLAGTCAAEHFTAVLAKALLEIPEAMDGVSPEMQALWKWHAIEEIEHKSVAFDVFVDRVGNHRMRTIIFFVVSYNFFKFTFLNTCSMLKTEGKLWDLKTWWGGMQFLWGRPGVIRKMMPHFLAYLKKDFHPWQEDNRQHIEAWKKTTADLSPDSVPHAHSA</sequence>
<accession>A0A1Y0IGJ6</accession>
<name>A0A1Y0IGJ6_9GAMM</name>
<dbReference type="PANTHER" id="PTHR39456">
    <property type="entry name" value="METAL-DEPENDENT HYDROLASE"/>
    <property type="match status" value="1"/>
</dbReference>
<dbReference type="EMBL" id="CP021425">
    <property type="protein sequence ID" value="ARU58645.1"/>
    <property type="molecule type" value="Genomic_DNA"/>
</dbReference>
<dbReference type="PANTHER" id="PTHR39456:SF1">
    <property type="entry name" value="METAL-DEPENDENT HYDROLASE"/>
    <property type="match status" value="1"/>
</dbReference>
<dbReference type="GO" id="GO:0016787">
    <property type="term" value="F:hydrolase activity"/>
    <property type="evidence" value="ECO:0007669"/>
    <property type="project" value="UniProtKB-KW"/>
</dbReference>
<dbReference type="Proteomes" id="UP000196027">
    <property type="component" value="Chromosome"/>
</dbReference>
<keyword evidence="1" id="KW-0378">Hydrolase</keyword>
<organism evidence="1 2">
    <name type="scientific">Oleiphilus messinensis</name>
    <dbReference type="NCBI Taxonomy" id="141451"/>
    <lineage>
        <taxon>Bacteria</taxon>
        <taxon>Pseudomonadati</taxon>
        <taxon>Pseudomonadota</taxon>
        <taxon>Gammaproteobacteria</taxon>
        <taxon>Oceanospirillales</taxon>
        <taxon>Oleiphilaceae</taxon>
        <taxon>Oleiphilus</taxon>
    </lineage>
</organism>
<protein>
    <submittedName>
        <fullName evidence="1">Metal-dependent hydrolase</fullName>
    </submittedName>
</protein>
<proteinExistence type="predicted"/>
<reference evidence="1 2" key="1">
    <citation type="submission" date="2017-05" db="EMBL/GenBank/DDBJ databases">
        <title>Genomic insights into alkan degradation activity of Oleiphilus messinensis.</title>
        <authorList>
            <person name="Kozyavkin S.A."/>
            <person name="Slesarev A.I."/>
            <person name="Golyshin P.N."/>
            <person name="Korzhenkov A."/>
            <person name="Golyshina O.N."/>
            <person name="Toshchakov S.V."/>
        </authorList>
    </citation>
    <scope>NUCLEOTIDE SEQUENCE [LARGE SCALE GENOMIC DNA]</scope>
    <source>
        <strain evidence="1 2">ME102</strain>
    </source>
</reference>
<dbReference type="OrthoDB" id="5727566at2"/>
<dbReference type="KEGG" id="ome:OLMES_4650"/>
<evidence type="ECO:0000313" key="1">
    <source>
        <dbReference type="EMBL" id="ARU58645.1"/>
    </source>
</evidence>
<evidence type="ECO:0000313" key="2">
    <source>
        <dbReference type="Proteomes" id="UP000196027"/>
    </source>
</evidence>